<feature type="transmembrane region" description="Helical" evidence="9">
    <location>
        <begin position="145"/>
        <end position="166"/>
    </location>
</feature>
<reference evidence="12" key="1">
    <citation type="journal article" date="2014" name="Nat. Commun.">
        <title>Multiple recent horizontal transfers of a large genomic region in cheese making fungi.</title>
        <authorList>
            <person name="Cheeseman K."/>
            <person name="Ropars J."/>
            <person name="Renault P."/>
            <person name="Dupont J."/>
            <person name="Gouzy J."/>
            <person name="Branca A."/>
            <person name="Abraham A.L."/>
            <person name="Ceppi M."/>
            <person name="Conseiller E."/>
            <person name="Debuchy R."/>
            <person name="Malagnac F."/>
            <person name="Goarin A."/>
            <person name="Silar P."/>
            <person name="Lacoste S."/>
            <person name="Sallet E."/>
            <person name="Bensimon A."/>
            <person name="Giraud T."/>
            <person name="Brygoo Y."/>
        </authorList>
    </citation>
    <scope>NUCLEOTIDE SEQUENCE [LARGE SCALE GENOMIC DNA]</scope>
    <source>
        <strain evidence="12">FM164</strain>
    </source>
</reference>
<keyword evidence="2" id="KW-0813">Transport</keyword>
<evidence type="ECO:0000259" key="10">
    <source>
        <dbReference type="Pfam" id="PF00005"/>
    </source>
</evidence>
<dbReference type="Pfam" id="PF00005">
    <property type="entry name" value="ABC_tran"/>
    <property type="match status" value="1"/>
</dbReference>
<feature type="domain" description="ABC transporter" evidence="10">
    <location>
        <begin position="252"/>
        <end position="286"/>
    </location>
</feature>
<dbReference type="OrthoDB" id="6500128at2759"/>
<feature type="transmembrane region" description="Helical" evidence="9">
    <location>
        <begin position="87"/>
        <end position="110"/>
    </location>
</feature>
<proteinExistence type="predicted"/>
<dbReference type="GO" id="GO:0016020">
    <property type="term" value="C:membrane"/>
    <property type="evidence" value="ECO:0007669"/>
    <property type="project" value="UniProtKB-SubCell"/>
</dbReference>
<dbReference type="GO" id="GO:0140359">
    <property type="term" value="F:ABC-type transporter activity"/>
    <property type="evidence" value="ECO:0007669"/>
    <property type="project" value="InterPro"/>
</dbReference>
<keyword evidence="7 9" id="KW-0472">Membrane</keyword>
<keyword evidence="13" id="KW-1185">Reference proteome</keyword>
<evidence type="ECO:0000256" key="3">
    <source>
        <dbReference type="ARBA" id="ARBA00022692"/>
    </source>
</evidence>
<feature type="region of interest" description="Disordered" evidence="8">
    <location>
        <begin position="46"/>
        <end position="77"/>
    </location>
</feature>
<dbReference type="InterPro" id="IPR036640">
    <property type="entry name" value="ABC1_TM_sf"/>
</dbReference>
<evidence type="ECO:0000256" key="9">
    <source>
        <dbReference type="SAM" id="Phobius"/>
    </source>
</evidence>
<evidence type="ECO:0000256" key="2">
    <source>
        <dbReference type="ARBA" id="ARBA00022448"/>
    </source>
</evidence>
<dbReference type="SUPFAM" id="SSF52540">
    <property type="entry name" value="P-loop containing nucleoside triphosphate hydrolases"/>
    <property type="match status" value="1"/>
</dbReference>
<dbReference type="SUPFAM" id="SSF90123">
    <property type="entry name" value="ABC transporter transmembrane region"/>
    <property type="match status" value="1"/>
</dbReference>
<name>W6PVN3_PENRF</name>
<evidence type="ECO:0000256" key="5">
    <source>
        <dbReference type="ARBA" id="ARBA00022840"/>
    </source>
</evidence>
<sequence length="352" mass="38382">MADHVVALDVSGHIMHQGSFAQLQSDTDYPHGLAVEQNGAIDTQDAADASVQHRHETVPRGRYEQDAEQDSDDSESPGRVLGEFATYAYYFGSVPVWHTILLAVLTILYAGSYRMTALVLSFWTDTTEGCGQATNDYCLGLLAKLTGLAVLGITGAAYLFLVVMVASSSEVLHARLLHSVMNTPVALFSRIDVGVTTNRFSQDMSAVDTELPFALIIMSVILMCVFSGAPKPQLLHQLKRDDVVDRLGGLDSPLDADRLSQGQRQLLCIARAMLVGKQIVLIDEASSNVDERSERLIRDMMRVIAVAHRLGAVVDFDRVAVMGGGRLLEWDCPPALVKRDSEFKGFWDLGAG</sequence>
<dbReference type="InterPro" id="IPR050173">
    <property type="entry name" value="ABC_transporter_C-like"/>
</dbReference>
<dbReference type="InterPro" id="IPR011527">
    <property type="entry name" value="ABC1_TM_dom"/>
</dbReference>
<keyword evidence="4" id="KW-0547">Nucleotide-binding</keyword>
<dbReference type="PROSITE" id="PS00211">
    <property type="entry name" value="ABC_TRANSPORTER_1"/>
    <property type="match status" value="1"/>
</dbReference>
<comment type="subcellular location">
    <subcellularLocation>
        <location evidence="1">Membrane</location>
        <topology evidence="1">Multi-pass membrane protein</topology>
    </subcellularLocation>
</comment>
<feature type="compositionally biased region" description="Basic and acidic residues" evidence="8">
    <location>
        <begin position="51"/>
        <end position="65"/>
    </location>
</feature>
<dbReference type="GO" id="GO:0005524">
    <property type="term" value="F:ATP binding"/>
    <property type="evidence" value="ECO:0007669"/>
    <property type="project" value="UniProtKB-KW"/>
</dbReference>
<dbReference type="Gene3D" id="1.20.1560.10">
    <property type="entry name" value="ABC transporter type 1, transmembrane domain"/>
    <property type="match status" value="1"/>
</dbReference>
<dbReference type="Pfam" id="PF00664">
    <property type="entry name" value="ABC_membrane"/>
    <property type="match status" value="1"/>
</dbReference>
<accession>W6PVN3</accession>
<dbReference type="Proteomes" id="UP000030686">
    <property type="component" value="Unassembled WGS sequence"/>
</dbReference>
<evidence type="ECO:0000256" key="1">
    <source>
        <dbReference type="ARBA" id="ARBA00004141"/>
    </source>
</evidence>
<dbReference type="PANTHER" id="PTHR24223">
    <property type="entry name" value="ATP-BINDING CASSETTE SUB-FAMILY C"/>
    <property type="match status" value="1"/>
</dbReference>
<dbReference type="InterPro" id="IPR027417">
    <property type="entry name" value="P-loop_NTPase"/>
</dbReference>
<evidence type="ECO:0000256" key="6">
    <source>
        <dbReference type="ARBA" id="ARBA00022989"/>
    </source>
</evidence>
<dbReference type="AlphaFoldDB" id="W6PVN3"/>
<gene>
    <name evidence="12" type="ORF">PROQFM164_S01g002079</name>
</gene>
<feature type="domain" description="ABC transmembrane type-1" evidence="11">
    <location>
        <begin position="102"/>
        <end position="228"/>
    </location>
</feature>
<dbReference type="EMBL" id="HG792015">
    <property type="protein sequence ID" value="CDM28268.1"/>
    <property type="molecule type" value="Genomic_DNA"/>
</dbReference>
<organism evidence="12 13">
    <name type="scientific">Penicillium roqueforti (strain FM164)</name>
    <dbReference type="NCBI Taxonomy" id="1365484"/>
    <lineage>
        <taxon>Eukaryota</taxon>
        <taxon>Fungi</taxon>
        <taxon>Dikarya</taxon>
        <taxon>Ascomycota</taxon>
        <taxon>Pezizomycotina</taxon>
        <taxon>Eurotiomycetes</taxon>
        <taxon>Eurotiomycetidae</taxon>
        <taxon>Eurotiales</taxon>
        <taxon>Aspergillaceae</taxon>
        <taxon>Penicillium</taxon>
    </lineage>
</organism>
<evidence type="ECO:0000256" key="4">
    <source>
        <dbReference type="ARBA" id="ARBA00022741"/>
    </source>
</evidence>
<dbReference type="PANTHER" id="PTHR24223:SF399">
    <property type="entry name" value="ABC TRANSPORTER ATNG"/>
    <property type="match status" value="1"/>
</dbReference>
<keyword evidence="3 9" id="KW-0812">Transmembrane</keyword>
<protein>
    <submittedName>
        <fullName evidence="12">NHPM bacteriocin system ABC transporter, peptidase/ATP-binding protein</fullName>
    </submittedName>
</protein>
<evidence type="ECO:0000256" key="7">
    <source>
        <dbReference type="ARBA" id="ARBA00023136"/>
    </source>
</evidence>
<evidence type="ECO:0000313" key="13">
    <source>
        <dbReference type="Proteomes" id="UP000030686"/>
    </source>
</evidence>
<feature type="transmembrane region" description="Helical" evidence="9">
    <location>
        <begin position="211"/>
        <end position="230"/>
    </location>
</feature>
<keyword evidence="5 12" id="KW-0067">ATP-binding</keyword>
<keyword evidence="6 9" id="KW-1133">Transmembrane helix</keyword>
<evidence type="ECO:0000313" key="12">
    <source>
        <dbReference type="EMBL" id="CDM28268.1"/>
    </source>
</evidence>
<dbReference type="STRING" id="1365484.W6PVN3"/>
<evidence type="ECO:0000259" key="11">
    <source>
        <dbReference type="Pfam" id="PF00664"/>
    </source>
</evidence>
<dbReference type="Gene3D" id="3.40.50.300">
    <property type="entry name" value="P-loop containing nucleotide triphosphate hydrolases"/>
    <property type="match status" value="1"/>
</dbReference>
<evidence type="ECO:0000256" key="8">
    <source>
        <dbReference type="SAM" id="MobiDB-lite"/>
    </source>
</evidence>
<dbReference type="InterPro" id="IPR003439">
    <property type="entry name" value="ABC_transporter-like_ATP-bd"/>
</dbReference>
<dbReference type="InterPro" id="IPR017871">
    <property type="entry name" value="ABC_transporter-like_CS"/>
</dbReference>
<feature type="compositionally biased region" description="Acidic residues" evidence="8">
    <location>
        <begin position="66"/>
        <end position="75"/>
    </location>
</feature>
<dbReference type="GO" id="GO:0016887">
    <property type="term" value="F:ATP hydrolysis activity"/>
    <property type="evidence" value="ECO:0007669"/>
    <property type="project" value="InterPro"/>
</dbReference>